<protein>
    <submittedName>
        <fullName evidence="2">Uncharacterized protein</fullName>
    </submittedName>
</protein>
<evidence type="ECO:0000313" key="3">
    <source>
        <dbReference type="Proteomes" id="UP000093159"/>
    </source>
</evidence>
<gene>
    <name evidence="2" type="ORF">AAX28_01693</name>
</gene>
<keyword evidence="1" id="KW-0472">Membrane</keyword>
<feature type="transmembrane region" description="Helical" evidence="1">
    <location>
        <begin position="6"/>
        <end position="24"/>
    </location>
</feature>
<keyword evidence="1" id="KW-1133">Transmembrane helix</keyword>
<organism evidence="2 3">
    <name type="scientific">Arcobacter porcinus</name>
    <dbReference type="NCBI Taxonomy" id="1935204"/>
    <lineage>
        <taxon>Bacteria</taxon>
        <taxon>Pseudomonadati</taxon>
        <taxon>Campylobacterota</taxon>
        <taxon>Epsilonproteobacteria</taxon>
        <taxon>Campylobacterales</taxon>
        <taxon>Arcobacteraceae</taxon>
        <taxon>Arcobacter</taxon>
    </lineage>
</organism>
<comment type="caution">
    <text evidence="2">The sequence shown here is derived from an EMBL/GenBank/DDBJ whole genome shotgun (WGS) entry which is preliminary data.</text>
</comment>
<dbReference type="EMBL" id="LDIR01000003">
    <property type="protein sequence ID" value="OCL90874.1"/>
    <property type="molecule type" value="Genomic_DNA"/>
</dbReference>
<dbReference type="Proteomes" id="UP000093159">
    <property type="component" value="Unassembled WGS sequence"/>
</dbReference>
<reference evidence="2 3" key="1">
    <citation type="submission" date="2015-05" db="EMBL/GenBank/DDBJ databases">
        <authorList>
            <person name="Rovetto F."/>
            <person name="Cocolin L."/>
            <person name="Illeghems K."/>
            <person name="Van Nieuwerburgh F."/>
            <person name="Houf K."/>
        </authorList>
    </citation>
    <scope>NUCLEOTIDE SEQUENCE [LARGE SCALE GENOMIC DNA]</scope>
    <source>
        <strain evidence="2 3">117434</strain>
    </source>
</reference>
<keyword evidence="3" id="KW-1185">Reference proteome</keyword>
<proteinExistence type="predicted"/>
<sequence length="325" mass="37287">MKFLKYTLIAIFSIIIAKWLLTLLPSSYTEKDSFKVNKTEESKEIKIDISFRHLERPINDELKKAQKDIDKFINQKMNKFNETAKYNLSKEDGFLDWLFGWGTGYQMIWKKLKSYAGSKDNEIKFVENKFKEDVLNYENILKEINYYSKNRINDFYTTSLSIVLNDIEKKNIQLKEYKNEYTFQDIENQNLPWGKYITQLGTNGFEVSTIVASDLAISTIIGGKVATVLGPKVLGVVSAKAATIIAGKVASAVGIIFAPIIDYTLNEAAKALQYDNTKKQFEDSIDDIASTLKEETKKEYHNQLLEIKNEITEELNKTISIKGKK</sequence>
<evidence type="ECO:0000313" key="2">
    <source>
        <dbReference type="EMBL" id="OCL90874.1"/>
    </source>
</evidence>
<evidence type="ECO:0000256" key="1">
    <source>
        <dbReference type="SAM" id="Phobius"/>
    </source>
</evidence>
<keyword evidence="1" id="KW-0812">Transmembrane</keyword>
<accession>A0ABX2YDE8</accession>
<name>A0ABX2YDE8_9BACT</name>
<dbReference type="RefSeq" id="WP_066179584.1">
    <property type="nucleotide sequence ID" value="NZ_LDIR01000003.1"/>
</dbReference>